<reference evidence="3" key="2">
    <citation type="submission" date="2015-01" db="EMBL/GenBank/DDBJ databases">
        <title>Evolutionary Origins and Diversification of the Mycorrhizal Mutualists.</title>
        <authorList>
            <consortium name="DOE Joint Genome Institute"/>
            <consortium name="Mycorrhizal Genomics Consortium"/>
            <person name="Kohler A."/>
            <person name="Kuo A."/>
            <person name="Nagy L.G."/>
            <person name="Floudas D."/>
            <person name="Copeland A."/>
            <person name="Barry K.W."/>
            <person name="Cichocki N."/>
            <person name="Veneault-Fourrey C."/>
            <person name="LaButti K."/>
            <person name="Lindquist E.A."/>
            <person name="Lipzen A."/>
            <person name="Lundell T."/>
            <person name="Morin E."/>
            <person name="Murat C."/>
            <person name="Riley R."/>
            <person name="Ohm R."/>
            <person name="Sun H."/>
            <person name="Tunlid A."/>
            <person name="Henrissat B."/>
            <person name="Grigoriev I.V."/>
            <person name="Hibbett D.S."/>
            <person name="Martin F."/>
        </authorList>
    </citation>
    <scope>NUCLEOTIDE SEQUENCE [LARGE SCALE GENOMIC DNA]</scope>
    <source>
        <strain evidence="3">MUT 4182</strain>
    </source>
</reference>
<dbReference type="AlphaFoldDB" id="A0A0C3QKI7"/>
<feature type="region of interest" description="Disordered" evidence="1">
    <location>
        <begin position="1"/>
        <end position="30"/>
    </location>
</feature>
<proteinExistence type="predicted"/>
<sequence length="95" mass="10444">MQVDETHYLDARPSGPDQSSSGDTARLNPKLTDKINRLARWRIDHSLVEFPAQACQFHGGHATVSRAFLAPTSEFGSSLGVTRNTEGRGEYSPPF</sequence>
<gene>
    <name evidence="2" type="ORF">M407DRAFT_243542</name>
</gene>
<feature type="compositionally biased region" description="Polar residues" evidence="1">
    <location>
        <begin position="75"/>
        <end position="84"/>
    </location>
</feature>
<name>A0A0C3QKI7_9AGAM</name>
<organism evidence="2 3">
    <name type="scientific">Tulasnella calospora MUT 4182</name>
    <dbReference type="NCBI Taxonomy" id="1051891"/>
    <lineage>
        <taxon>Eukaryota</taxon>
        <taxon>Fungi</taxon>
        <taxon>Dikarya</taxon>
        <taxon>Basidiomycota</taxon>
        <taxon>Agaricomycotina</taxon>
        <taxon>Agaricomycetes</taxon>
        <taxon>Cantharellales</taxon>
        <taxon>Tulasnellaceae</taxon>
        <taxon>Tulasnella</taxon>
    </lineage>
</organism>
<keyword evidence="3" id="KW-1185">Reference proteome</keyword>
<evidence type="ECO:0000313" key="2">
    <source>
        <dbReference type="EMBL" id="KIO26919.1"/>
    </source>
</evidence>
<evidence type="ECO:0000256" key="1">
    <source>
        <dbReference type="SAM" id="MobiDB-lite"/>
    </source>
</evidence>
<accession>A0A0C3QKI7</accession>
<dbReference type="Proteomes" id="UP000054248">
    <property type="component" value="Unassembled WGS sequence"/>
</dbReference>
<feature type="compositionally biased region" description="Basic and acidic residues" evidence="1">
    <location>
        <begin position="1"/>
        <end position="10"/>
    </location>
</feature>
<evidence type="ECO:0000313" key="3">
    <source>
        <dbReference type="Proteomes" id="UP000054248"/>
    </source>
</evidence>
<dbReference type="EMBL" id="KN823017">
    <property type="protein sequence ID" value="KIO26919.1"/>
    <property type="molecule type" value="Genomic_DNA"/>
</dbReference>
<reference evidence="2 3" key="1">
    <citation type="submission" date="2014-04" db="EMBL/GenBank/DDBJ databases">
        <authorList>
            <consortium name="DOE Joint Genome Institute"/>
            <person name="Kuo A."/>
            <person name="Girlanda M."/>
            <person name="Perotto S."/>
            <person name="Kohler A."/>
            <person name="Nagy L.G."/>
            <person name="Floudas D."/>
            <person name="Copeland A."/>
            <person name="Barry K.W."/>
            <person name="Cichocki N."/>
            <person name="Veneault-Fourrey C."/>
            <person name="LaButti K."/>
            <person name="Lindquist E.A."/>
            <person name="Lipzen A."/>
            <person name="Lundell T."/>
            <person name="Morin E."/>
            <person name="Murat C."/>
            <person name="Sun H."/>
            <person name="Tunlid A."/>
            <person name="Henrissat B."/>
            <person name="Grigoriev I.V."/>
            <person name="Hibbett D.S."/>
            <person name="Martin F."/>
            <person name="Nordberg H.P."/>
            <person name="Cantor M.N."/>
            <person name="Hua S.X."/>
        </authorList>
    </citation>
    <scope>NUCLEOTIDE SEQUENCE [LARGE SCALE GENOMIC DNA]</scope>
    <source>
        <strain evidence="2 3">MUT 4182</strain>
    </source>
</reference>
<dbReference type="HOGENOM" id="CLU_2442494_0_0_1"/>
<feature type="region of interest" description="Disordered" evidence="1">
    <location>
        <begin position="75"/>
        <end position="95"/>
    </location>
</feature>
<protein>
    <submittedName>
        <fullName evidence="2">Uncharacterized protein</fullName>
    </submittedName>
</protein>
<dbReference type="OrthoDB" id="3260465at2759"/>